<dbReference type="EMBL" id="BGZK01000091">
    <property type="protein sequence ID" value="GBP17912.1"/>
    <property type="molecule type" value="Genomic_DNA"/>
</dbReference>
<comment type="caution">
    <text evidence="1">The sequence shown here is derived from an EMBL/GenBank/DDBJ whole genome shotgun (WGS) entry which is preliminary data.</text>
</comment>
<dbReference type="AlphaFoldDB" id="A0A4C1TV55"/>
<evidence type="ECO:0000313" key="1">
    <source>
        <dbReference type="EMBL" id="GBP17912.1"/>
    </source>
</evidence>
<accession>A0A4C1TV55</accession>
<keyword evidence="2" id="KW-1185">Reference proteome</keyword>
<dbReference type="OrthoDB" id="411823at2759"/>
<dbReference type="Proteomes" id="UP000299102">
    <property type="component" value="Unassembled WGS sequence"/>
</dbReference>
<name>A0A4C1TV55_EUMVA</name>
<reference evidence="1 2" key="1">
    <citation type="journal article" date="2019" name="Commun. Biol.">
        <title>The bagworm genome reveals a unique fibroin gene that provides high tensile strength.</title>
        <authorList>
            <person name="Kono N."/>
            <person name="Nakamura H."/>
            <person name="Ohtoshi R."/>
            <person name="Tomita M."/>
            <person name="Numata K."/>
            <person name="Arakawa K."/>
        </authorList>
    </citation>
    <scope>NUCLEOTIDE SEQUENCE [LARGE SCALE GENOMIC DNA]</scope>
</reference>
<sequence>MVKSWRSGNNDTLKEAQVKSLNASFPGWSKHIGSSGRSKSQVAQTLTDHGEFTHYLYRFELRDSPYRACDSAKIQSVLHVLEDCDMFHRECVALKVWIDVRIARRNFPEILEDVTKREKF</sequence>
<gene>
    <name evidence="1" type="ORF">EVAR_7905_1</name>
</gene>
<proteinExistence type="predicted"/>
<organism evidence="1 2">
    <name type="scientific">Eumeta variegata</name>
    <name type="common">Bagworm moth</name>
    <name type="synonym">Eumeta japonica</name>
    <dbReference type="NCBI Taxonomy" id="151549"/>
    <lineage>
        <taxon>Eukaryota</taxon>
        <taxon>Metazoa</taxon>
        <taxon>Ecdysozoa</taxon>
        <taxon>Arthropoda</taxon>
        <taxon>Hexapoda</taxon>
        <taxon>Insecta</taxon>
        <taxon>Pterygota</taxon>
        <taxon>Neoptera</taxon>
        <taxon>Endopterygota</taxon>
        <taxon>Lepidoptera</taxon>
        <taxon>Glossata</taxon>
        <taxon>Ditrysia</taxon>
        <taxon>Tineoidea</taxon>
        <taxon>Psychidae</taxon>
        <taxon>Oiketicinae</taxon>
        <taxon>Eumeta</taxon>
    </lineage>
</organism>
<evidence type="ECO:0000313" key="2">
    <source>
        <dbReference type="Proteomes" id="UP000299102"/>
    </source>
</evidence>
<protein>
    <submittedName>
        <fullName evidence="1">Uncharacterized protein</fullName>
    </submittedName>
</protein>